<dbReference type="AlphaFoldDB" id="A0A370QEZ0"/>
<dbReference type="Gene3D" id="1.20.1420.20">
    <property type="entry name" value="M75 peptidase, HXXE motif"/>
    <property type="match status" value="1"/>
</dbReference>
<protein>
    <submittedName>
        <fullName evidence="5">Imelysin</fullName>
    </submittedName>
</protein>
<comment type="caution">
    <text evidence="5">The sequence shown here is derived from an EMBL/GenBank/DDBJ whole genome shotgun (WGS) entry which is preliminary data.</text>
</comment>
<keyword evidence="6" id="KW-1185">Reference proteome</keyword>
<feature type="domain" description="Imelysin-like" evidence="4">
    <location>
        <begin position="47"/>
        <end position="345"/>
    </location>
</feature>
<comment type="subcellular location">
    <subcellularLocation>
        <location evidence="1">Cell envelope</location>
    </subcellularLocation>
</comment>
<dbReference type="Proteomes" id="UP000255317">
    <property type="component" value="Unassembled WGS sequence"/>
</dbReference>
<dbReference type="OrthoDB" id="650514at2"/>
<name>A0A370QEZ0_9FLAO</name>
<dbReference type="InterPro" id="IPR038352">
    <property type="entry name" value="Imelysin_sf"/>
</dbReference>
<dbReference type="GO" id="GO:0030313">
    <property type="term" value="C:cell envelope"/>
    <property type="evidence" value="ECO:0007669"/>
    <property type="project" value="UniProtKB-SubCell"/>
</dbReference>
<reference evidence="5 6" key="1">
    <citation type="submission" date="2018-07" db="EMBL/GenBank/DDBJ databases">
        <title>Genomic Encyclopedia of Type Strains, Phase IV (KMG-IV): sequencing the most valuable type-strain genomes for metagenomic binning, comparative biology and taxonomic classification.</title>
        <authorList>
            <person name="Goeker M."/>
        </authorList>
    </citation>
    <scope>NUCLEOTIDE SEQUENCE [LARGE SCALE GENOMIC DNA]</scope>
    <source>
        <strain evidence="5 6">DSM 101478</strain>
    </source>
</reference>
<dbReference type="CDD" id="cd14659">
    <property type="entry name" value="Imelysin-like_IPPA"/>
    <property type="match status" value="1"/>
</dbReference>
<dbReference type="PROSITE" id="PS51257">
    <property type="entry name" value="PROKAR_LIPOPROTEIN"/>
    <property type="match status" value="1"/>
</dbReference>
<proteinExistence type="predicted"/>
<evidence type="ECO:0000256" key="1">
    <source>
        <dbReference type="ARBA" id="ARBA00004196"/>
    </source>
</evidence>
<feature type="signal peptide" evidence="3">
    <location>
        <begin position="1"/>
        <end position="19"/>
    </location>
</feature>
<keyword evidence="2 3" id="KW-0732">Signal</keyword>
<organism evidence="5 6">
    <name type="scientific">Marinirhabdus gelatinilytica</name>
    <dbReference type="NCBI Taxonomy" id="1703343"/>
    <lineage>
        <taxon>Bacteria</taxon>
        <taxon>Pseudomonadati</taxon>
        <taxon>Bacteroidota</taxon>
        <taxon>Flavobacteriia</taxon>
        <taxon>Flavobacteriales</taxon>
        <taxon>Flavobacteriaceae</taxon>
    </lineage>
</organism>
<evidence type="ECO:0000256" key="2">
    <source>
        <dbReference type="ARBA" id="ARBA00022729"/>
    </source>
</evidence>
<sequence length="371" mass="41363">MTRKILILFAFIAVAYACSESDDTGSPGTNDSFDRSLMLVHWADNIIIPSYQDFVPATVNLRTSTTIFVDEPTSTSLNDLRQKWETAYLSFQNVSMFEIGPAEMVRFRDRMNTYPTNISEISQLIANGTYDFSLPSTNDAQGFPAMDYLLNGLGDDSETLAFYTTDTNAEANRNFLADLANAIHTLSENVLADWSSSFRDDFVNNDGSSASASVDKLTNDYIFYYEKALRAGKIGIPAGVFSNDPQPQTVEAMYAEDFSKALAMESLQATERFFKGQSFNGNQVGPSYEAYLDFLNTIKNGEDLGSLINSQFTKAKTELNELDDNFVNQIETDNSKMLEAYDELQRNVILLKVDMLQALSIDVDYVDSDGD</sequence>
<evidence type="ECO:0000259" key="4">
    <source>
        <dbReference type="Pfam" id="PF09375"/>
    </source>
</evidence>
<dbReference type="EMBL" id="QRAO01000002">
    <property type="protein sequence ID" value="RDK86938.1"/>
    <property type="molecule type" value="Genomic_DNA"/>
</dbReference>
<evidence type="ECO:0000256" key="3">
    <source>
        <dbReference type="SAM" id="SignalP"/>
    </source>
</evidence>
<dbReference type="RefSeq" id="WP_115123160.1">
    <property type="nucleotide sequence ID" value="NZ_QRAO01000002.1"/>
</dbReference>
<dbReference type="InterPro" id="IPR018976">
    <property type="entry name" value="Imelysin-like"/>
</dbReference>
<dbReference type="Pfam" id="PF09375">
    <property type="entry name" value="Peptidase_M75"/>
    <property type="match status" value="1"/>
</dbReference>
<evidence type="ECO:0000313" key="6">
    <source>
        <dbReference type="Proteomes" id="UP000255317"/>
    </source>
</evidence>
<feature type="chain" id="PRO_5016785924" evidence="3">
    <location>
        <begin position="20"/>
        <end position="371"/>
    </location>
</feature>
<accession>A0A370QEZ0</accession>
<evidence type="ECO:0000313" key="5">
    <source>
        <dbReference type="EMBL" id="RDK86938.1"/>
    </source>
</evidence>
<gene>
    <name evidence="5" type="ORF">C8D94_102116</name>
</gene>
<dbReference type="InterPro" id="IPR034984">
    <property type="entry name" value="Imelysin-like_IPPA"/>
</dbReference>